<dbReference type="Proteomes" id="UP000692954">
    <property type="component" value="Unassembled WGS sequence"/>
</dbReference>
<evidence type="ECO:0000313" key="7">
    <source>
        <dbReference type="EMBL" id="CAD8127629.1"/>
    </source>
</evidence>
<keyword evidence="4" id="KW-0520">NAD</keyword>
<feature type="domain" description="Macro" evidence="6">
    <location>
        <begin position="38"/>
        <end position="205"/>
    </location>
</feature>
<keyword evidence="8" id="KW-1185">Reference proteome</keyword>
<dbReference type="GO" id="GO:0010629">
    <property type="term" value="P:negative regulation of gene expression"/>
    <property type="evidence" value="ECO:0007669"/>
    <property type="project" value="TreeGrafter"/>
</dbReference>
<dbReference type="PANTHER" id="PTHR14453">
    <property type="entry name" value="PARP/ZINC FINGER CCCH TYPE DOMAIN CONTAINING PROTEIN"/>
    <property type="match status" value="1"/>
</dbReference>
<dbReference type="InterPro" id="IPR002589">
    <property type="entry name" value="Macro_dom"/>
</dbReference>
<dbReference type="GO" id="GO:0016757">
    <property type="term" value="F:glycosyltransferase activity"/>
    <property type="evidence" value="ECO:0007669"/>
    <property type="project" value="UniProtKB-KW"/>
</dbReference>
<evidence type="ECO:0000256" key="2">
    <source>
        <dbReference type="ARBA" id="ARBA00022676"/>
    </source>
</evidence>
<dbReference type="PANTHER" id="PTHR14453:SF67">
    <property type="entry name" value="POLY [ADP-RIBOSE] POLYMERASE"/>
    <property type="match status" value="1"/>
</dbReference>
<keyword evidence="5" id="KW-0539">Nucleus</keyword>
<evidence type="ECO:0000256" key="1">
    <source>
        <dbReference type="ARBA" id="ARBA00004123"/>
    </source>
</evidence>
<evidence type="ECO:0000256" key="5">
    <source>
        <dbReference type="ARBA" id="ARBA00023242"/>
    </source>
</evidence>
<comment type="subcellular location">
    <subcellularLocation>
        <location evidence="1">Nucleus</location>
    </subcellularLocation>
</comment>
<dbReference type="PROSITE" id="PS51154">
    <property type="entry name" value="MACRO"/>
    <property type="match status" value="1"/>
</dbReference>
<reference evidence="7" key="1">
    <citation type="submission" date="2021-01" db="EMBL/GenBank/DDBJ databases">
        <authorList>
            <consortium name="Genoscope - CEA"/>
            <person name="William W."/>
        </authorList>
    </citation>
    <scope>NUCLEOTIDE SEQUENCE</scope>
</reference>
<evidence type="ECO:0000313" key="8">
    <source>
        <dbReference type="Proteomes" id="UP000692954"/>
    </source>
</evidence>
<protein>
    <recommendedName>
        <fullName evidence="6">Macro domain-containing protein</fullName>
    </recommendedName>
</protein>
<dbReference type="GO" id="GO:0005737">
    <property type="term" value="C:cytoplasm"/>
    <property type="evidence" value="ECO:0007669"/>
    <property type="project" value="TreeGrafter"/>
</dbReference>
<gene>
    <name evidence="7" type="ORF">PSON_ATCC_30995.1.T1780062</name>
</gene>
<evidence type="ECO:0000256" key="3">
    <source>
        <dbReference type="ARBA" id="ARBA00022679"/>
    </source>
</evidence>
<accession>A0A8S1RKP7</accession>
<keyword evidence="3" id="KW-0808">Transferase</keyword>
<dbReference type="GO" id="GO:0005634">
    <property type="term" value="C:nucleus"/>
    <property type="evidence" value="ECO:0007669"/>
    <property type="project" value="UniProtKB-SubCell"/>
</dbReference>
<comment type="caution">
    <text evidence="7">The sequence shown here is derived from an EMBL/GenBank/DDBJ whole genome shotgun (WGS) entry which is preliminary data.</text>
</comment>
<organism evidence="7 8">
    <name type="scientific">Paramecium sonneborni</name>
    <dbReference type="NCBI Taxonomy" id="65129"/>
    <lineage>
        <taxon>Eukaryota</taxon>
        <taxon>Sar</taxon>
        <taxon>Alveolata</taxon>
        <taxon>Ciliophora</taxon>
        <taxon>Intramacronucleata</taxon>
        <taxon>Oligohymenophorea</taxon>
        <taxon>Peniculida</taxon>
        <taxon>Parameciidae</taxon>
        <taxon>Paramecium</taxon>
    </lineage>
</organism>
<evidence type="ECO:0000256" key="4">
    <source>
        <dbReference type="ARBA" id="ARBA00023027"/>
    </source>
</evidence>
<proteinExistence type="predicted"/>
<keyword evidence="2" id="KW-0328">Glycosyltransferase</keyword>
<evidence type="ECO:0000259" key="6">
    <source>
        <dbReference type="PROSITE" id="PS51154"/>
    </source>
</evidence>
<name>A0A8S1RKP7_9CILI</name>
<dbReference type="EMBL" id="CAJJDN010000178">
    <property type="protein sequence ID" value="CAD8127629.1"/>
    <property type="molecule type" value="Genomic_DNA"/>
</dbReference>
<dbReference type="InterPro" id="IPR052056">
    <property type="entry name" value="Mono-ARTD/PARP"/>
</dbReference>
<dbReference type="AlphaFoldDB" id="A0A8S1RKP7"/>
<dbReference type="GO" id="GO:0003714">
    <property type="term" value="F:transcription corepressor activity"/>
    <property type="evidence" value="ECO:0007669"/>
    <property type="project" value="TreeGrafter"/>
</dbReference>
<sequence length="252" mass="29526">MKKEYSKQFENGKQYNNKCQLDICGLDEEKKQTLQPESKVITTRTINQTTIQIVQADIVEELVDVVVNSSHEPAWSYISKRDKNNKENEILQQMKIGELIVTNTENVNSVQIFHVRLPFYQDAKDLLQIFNVYKECLQQKGHKTISFTEQNTPNFQIPKQFHAEVLIRAILSSIQEGDVEFELIKFVSLDQLTLKYFAYELMKQLDELKIPELFKQRYQQFLNFLQNGEDTKQEVYLLSTGITTEIEGIMEQ</sequence>